<dbReference type="EMBL" id="CP007264">
    <property type="protein sequence ID" value="AHL22531.1"/>
    <property type="molecule type" value="Genomic_DNA"/>
</dbReference>
<dbReference type="AlphaFoldDB" id="W8P199"/>
<dbReference type="RefSeq" id="WP_042690494.1">
    <property type="nucleotide sequence ID" value="NZ_CP007264.1"/>
</dbReference>
<evidence type="ECO:0000313" key="3">
    <source>
        <dbReference type="Proteomes" id="UP000019434"/>
    </source>
</evidence>
<reference evidence="2 3" key="1">
    <citation type="submission" date="2014-02" db="EMBL/GenBank/DDBJ databases">
        <title>Genome Sequence of an Hyperthermophilic Archaeon, Thermococcus nautili 30-1, producing viral vesicles.</title>
        <authorList>
            <person name="Oberto J."/>
            <person name="Gaudin M."/>
            <person name="Cossu M."/>
            <person name="Gorlas A."/>
            <person name="Slesarev A."/>
            <person name="Marguet E."/>
            <person name="Forterre P."/>
        </authorList>
    </citation>
    <scope>NUCLEOTIDE SEQUENCE [LARGE SCALE GENOMIC DNA]</scope>
    <source>
        <strain evidence="2 3">30-1</strain>
    </source>
</reference>
<dbReference type="Pfam" id="PF11505">
    <property type="entry name" value="DUF3216"/>
    <property type="match status" value="1"/>
</dbReference>
<dbReference type="Gene3D" id="1.20.120.460">
    <property type="entry name" value="protein pf1176 like"/>
    <property type="match status" value="1"/>
</dbReference>
<dbReference type="Proteomes" id="UP000019434">
    <property type="component" value="Chromosome"/>
</dbReference>
<dbReference type="InterPro" id="IPR038317">
    <property type="entry name" value="Pf1176-like_sf"/>
</dbReference>
<dbReference type="GO" id="GO:0032259">
    <property type="term" value="P:methylation"/>
    <property type="evidence" value="ECO:0007669"/>
    <property type="project" value="UniProtKB-KW"/>
</dbReference>
<protein>
    <submittedName>
        <fullName evidence="2">SAM-dependent methyltransferase</fullName>
    </submittedName>
</protein>
<dbReference type="HOGENOM" id="CLU_2299495_0_0_2"/>
<accession>W8P199</accession>
<dbReference type="GeneID" id="24958256"/>
<sequence>MKVEEAEKVRALLKELGEEALIARLDSFIALNEGLETKKGEDYIKLSILSFLEGLLMTLKMKYPGKGEVADLYEEIRAKRAELDELFRKPAMQNLQ</sequence>
<dbReference type="InterPro" id="IPR023108">
    <property type="entry name" value="DUF3216"/>
</dbReference>
<keyword evidence="2" id="KW-0489">Methyltransferase</keyword>
<proteinExistence type="predicted"/>
<keyword evidence="2" id="KW-0808">Transferase</keyword>
<dbReference type="STRING" id="195522.BD01_0909"/>
<evidence type="ECO:0000313" key="2">
    <source>
        <dbReference type="EMBL" id="AHL22531.1"/>
    </source>
</evidence>
<dbReference type="GO" id="GO:0008168">
    <property type="term" value="F:methyltransferase activity"/>
    <property type="evidence" value="ECO:0007669"/>
    <property type="project" value="UniProtKB-KW"/>
</dbReference>
<organism evidence="2 3">
    <name type="scientific">Thermococcus nautili</name>
    <dbReference type="NCBI Taxonomy" id="195522"/>
    <lineage>
        <taxon>Archaea</taxon>
        <taxon>Methanobacteriati</taxon>
        <taxon>Methanobacteriota</taxon>
        <taxon>Thermococci</taxon>
        <taxon>Thermococcales</taxon>
        <taxon>Thermococcaceae</taxon>
        <taxon>Thermococcus</taxon>
    </lineage>
</organism>
<gene>
    <name evidence="2" type="ORF">BD01_0909</name>
</gene>
<name>W8P199_9EURY</name>
<keyword evidence="3" id="KW-1185">Reference proteome</keyword>
<feature type="domain" description="DUF3216" evidence="1">
    <location>
        <begin position="7"/>
        <end position="93"/>
    </location>
</feature>
<dbReference type="KEGG" id="tnu:BD01_0909"/>
<dbReference type="OrthoDB" id="101602at2157"/>
<evidence type="ECO:0000259" key="1">
    <source>
        <dbReference type="Pfam" id="PF11505"/>
    </source>
</evidence>
<dbReference type="eggNOG" id="arCOG07142">
    <property type="taxonomic scope" value="Archaea"/>
</dbReference>